<name>A0A0F9S089_9ZZZZ</name>
<organism evidence="1">
    <name type="scientific">marine sediment metagenome</name>
    <dbReference type="NCBI Taxonomy" id="412755"/>
    <lineage>
        <taxon>unclassified sequences</taxon>
        <taxon>metagenomes</taxon>
        <taxon>ecological metagenomes</taxon>
    </lineage>
</organism>
<dbReference type="AlphaFoldDB" id="A0A0F9S089"/>
<dbReference type="EMBL" id="LAZR01000694">
    <property type="protein sequence ID" value="KKN60489.1"/>
    <property type="molecule type" value="Genomic_DNA"/>
</dbReference>
<reference evidence="1" key="1">
    <citation type="journal article" date="2015" name="Nature">
        <title>Complex archaea that bridge the gap between prokaryotes and eukaryotes.</title>
        <authorList>
            <person name="Spang A."/>
            <person name="Saw J.H."/>
            <person name="Jorgensen S.L."/>
            <person name="Zaremba-Niedzwiedzka K."/>
            <person name="Martijn J."/>
            <person name="Lind A.E."/>
            <person name="van Eijk R."/>
            <person name="Schleper C."/>
            <person name="Guy L."/>
            <person name="Ettema T.J."/>
        </authorList>
    </citation>
    <scope>NUCLEOTIDE SEQUENCE</scope>
</reference>
<accession>A0A0F9S089</accession>
<gene>
    <name evidence="1" type="ORF">LCGC14_0531350</name>
</gene>
<protein>
    <submittedName>
        <fullName evidence="1">Uncharacterized protein</fullName>
    </submittedName>
</protein>
<evidence type="ECO:0000313" key="1">
    <source>
        <dbReference type="EMBL" id="KKN60489.1"/>
    </source>
</evidence>
<sequence>MSEEKGKESNYNKMCAITDITQEWNCCGPSNDEGDNKALIEIYELVDKQRGKK</sequence>
<proteinExistence type="predicted"/>
<comment type="caution">
    <text evidence="1">The sequence shown here is derived from an EMBL/GenBank/DDBJ whole genome shotgun (WGS) entry which is preliminary data.</text>
</comment>